<dbReference type="SUPFAM" id="SSF50486">
    <property type="entry name" value="FMT C-terminal domain-like"/>
    <property type="match status" value="1"/>
</dbReference>
<dbReference type="InterPro" id="IPR005793">
    <property type="entry name" value="Formyl_trans_C"/>
</dbReference>
<dbReference type="PANTHER" id="PTHR11138:SF5">
    <property type="entry name" value="METHIONYL-TRNA FORMYLTRANSFERASE, MITOCHONDRIAL"/>
    <property type="match status" value="1"/>
</dbReference>
<dbReference type="InterPro" id="IPR036477">
    <property type="entry name" value="Formyl_transf_N_sf"/>
</dbReference>
<dbReference type="InterPro" id="IPR041711">
    <property type="entry name" value="Met-tRNA-FMT_N"/>
</dbReference>
<reference evidence="8" key="1">
    <citation type="submission" date="2011-05" db="EMBL/GenBank/DDBJ databases">
        <title>Complete sequence of Thermoanaerobacterium xylanolyticum LX-11.</title>
        <authorList>
            <consortium name="US DOE Joint Genome Institute"/>
            <person name="Lucas S."/>
            <person name="Han J."/>
            <person name="Lapidus A."/>
            <person name="Cheng J.-F."/>
            <person name="Goodwin L."/>
            <person name="Pitluck S."/>
            <person name="Peters L."/>
            <person name="Mikhailova N."/>
            <person name="Lu M."/>
            <person name="Han C."/>
            <person name="Tapia R."/>
            <person name="Land M."/>
            <person name="Hauser L."/>
            <person name="Kyrpides N."/>
            <person name="Ivanova N."/>
            <person name="Pagani I."/>
            <person name="Hemme C."/>
            <person name="Woyke T."/>
        </authorList>
    </citation>
    <scope>NUCLEOTIDE SEQUENCE</scope>
    <source>
        <strain evidence="8">LX-11</strain>
    </source>
</reference>
<evidence type="ECO:0000313" key="9">
    <source>
        <dbReference type="Proteomes" id="UP000007239"/>
    </source>
</evidence>
<feature type="binding site" evidence="5">
    <location>
        <begin position="110"/>
        <end position="113"/>
    </location>
    <ligand>
        <name>(6S)-5,6,7,8-tetrahydrofolate</name>
        <dbReference type="ChEBI" id="CHEBI:57453"/>
    </ligand>
</feature>
<dbReference type="NCBIfam" id="TIGR00460">
    <property type="entry name" value="fmt"/>
    <property type="match status" value="1"/>
</dbReference>
<feature type="domain" description="Formyl transferase C-terminal" evidence="7">
    <location>
        <begin position="205"/>
        <end position="300"/>
    </location>
</feature>
<organism evidence="8 9">
    <name type="scientific">Thermoanaerobacterium xylanolyticum (strain ATCC 49914 / DSM 7097 / LX-11)</name>
    <dbReference type="NCBI Taxonomy" id="858215"/>
    <lineage>
        <taxon>Bacteria</taxon>
        <taxon>Bacillati</taxon>
        <taxon>Bacillota</taxon>
        <taxon>Clostridia</taxon>
        <taxon>Thermoanaerobacterales</taxon>
        <taxon>Thermoanaerobacteraceae</taxon>
        <taxon>Thermoanaerobacterium</taxon>
    </lineage>
</organism>
<dbReference type="GO" id="GO:0005829">
    <property type="term" value="C:cytosol"/>
    <property type="evidence" value="ECO:0007669"/>
    <property type="project" value="TreeGrafter"/>
</dbReference>
<dbReference type="GO" id="GO:0004479">
    <property type="term" value="F:methionyl-tRNA formyltransferase activity"/>
    <property type="evidence" value="ECO:0007669"/>
    <property type="project" value="UniProtKB-UniRule"/>
</dbReference>
<dbReference type="Proteomes" id="UP000007239">
    <property type="component" value="Chromosome"/>
</dbReference>
<dbReference type="HOGENOM" id="CLU_033347_1_1_9"/>
<dbReference type="FunFam" id="3.40.50.12230:FF:000001">
    <property type="entry name" value="Methionyl-tRNA formyltransferase"/>
    <property type="match status" value="1"/>
</dbReference>
<sequence length="313" mass="35065">MNIVFMGTPEFAVPSLKKLVEFGHNVMLAITQPDKPKGRGKKLSFPPVKEFAIKHGIEVYQPLKLKNNEEVFEKIRRLKPELIVVAAYGKILPEEILKIPKFGCVNVHASLLPKYRGAAPINWAVINGEKETGITIMYMEKGLDTGDILLQKSIPILEEDNAETIHDKLAILGGDVLIDAINMMCNGTLMSLKQDDSKATYAPMLEKSMGLINWEKDAIEIRNLIRGLRPWPGAYTYYNGSMLKIWSADVYHYSGDEKPGTIIESDDTLIIKCGKEALKVIEIQGEGTRKMNVEDYLRGHLIKKGEQLEGITI</sequence>
<evidence type="ECO:0000256" key="4">
    <source>
        <dbReference type="ARBA" id="ARBA00022917"/>
    </source>
</evidence>
<dbReference type="KEGG" id="txy:Thexy_1392"/>
<dbReference type="InterPro" id="IPR044135">
    <property type="entry name" value="Met-tRNA-FMT_C"/>
</dbReference>
<evidence type="ECO:0000256" key="3">
    <source>
        <dbReference type="ARBA" id="ARBA00022679"/>
    </source>
</evidence>
<dbReference type="InterPro" id="IPR001555">
    <property type="entry name" value="GART_AS"/>
</dbReference>
<name>F6BG80_THEXL</name>
<keyword evidence="3 5" id="KW-0808">Transferase</keyword>
<dbReference type="RefSeq" id="WP_013788165.1">
    <property type="nucleotide sequence ID" value="NC_015555.1"/>
</dbReference>
<accession>F6BG80</accession>
<dbReference type="InterPro" id="IPR011034">
    <property type="entry name" value="Formyl_transferase-like_C_sf"/>
</dbReference>
<comment type="similarity">
    <text evidence="1 5">Belongs to the Fmt family.</text>
</comment>
<dbReference type="CDD" id="cd08646">
    <property type="entry name" value="FMT_core_Met-tRNA-FMT_N"/>
    <property type="match status" value="1"/>
</dbReference>
<evidence type="ECO:0000313" key="8">
    <source>
        <dbReference type="EMBL" id="AEF17425.1"/>
    </source>
</evidence>
<dbReference type="InterPro" id="IPR002376">
    <property type="entry name" value="Formyl_transf_N"/>
</dbReference>
<dbReference type="EMBL" id="CP002739">
    <property type="protein sequence ID" value="AEF17425.1"/>
    <property type="molecule type" value="Genomic_DNA"/>
</dbReference>
<keyword evidence="9" id="KW-1185">Reference proteome</keyword>
<comment type="function">
    <text evidence="5">Attaches a formyl group to the free amino group of methionyl-tRNA(fMet). The formyl group appears to play a dual role in the initiator identity of N-formylmethionyl-tRNA by promoting its recognition by IF2 and preventing the misappropriation of this tRNA by the elongation apparatus.</text>
</comment>
<dbReference type="SUPFAM" id="SSF53328">
    <property type="entry name" value="Formyltransferase"/>
    <property type="match status" value="1"/>
</dbReference>
<dbReference type="AlphaFoldDB" id="F6BG80"/>
<evidence type="ECO:0000256" key="5">
    <source>
        <dbReference type="HAMAP-Rule" id="MF_00182"/>
    </source>
</evidence>
<evidence type="ECO:0000256" key="2">
    <source>
        <dbReference type="ARBA" id="ARBA00012261"/>
    </source>
</evidence>
<gene>
    <name evidence="5" type="primary">fmt</name>
    <name evidence="8" type="ordered locus">Thexy_1392</name>
</gene>
<keyword evidence="4 5" id="KW-0648">Protein biosynthesis</keyword>
<dbReference type="InterPro" id="IPR005794">
    <property type="entry name" value="Fmt"/>
</dbReference>
<dbReference type="EC" id="2.1.2.9" evidence="2 5"/>
<comment type="catalytic activity">
    <reaction evidence="5">
        <text>L-methionyl-tRNA(fMet) + (6R)-10-formyltetrahydrofolate = N-formyl-L-methionyl-tRNA(fMet) + (6S)-5,6,7,8-tetrahydrofolate + H(+)</text>
        <dbReference type="Rhea" id="RHEA:24380"/>
        <dbReference type="Rhea" id="RHEA-COMP:9952"/>
        <dbReference type="Rhea" id="RHEA-COMP:9953"/>
        <dbReference type="ChEBI" id="CHEBI:15378"/>
        <dbReference type="ChEBI" id="CHEBI:57453"/>
        <dbReference type="ChEBI" id="CHEBI:78530"/>
        <dbReference type="ChEBI" id="CHEBI:78844"/>
        <dbReference type="ChEBI" id="CHEBI:195366"/>
        <dbReference type="EC" id="2.1.2.9"/>
    </reaction>
</comment>
<dbReference type="PROSITE" id="PS00373">
    <property type="entry name" value="GART"/>
    <property type="match status" value="1"/>
</dbReference>
<dbReference type="CDD" id="cd08704">
    <property type="entry name" value="Met_tRNA_FMT_C"/>
    <property type="match status" value="1"/>
</dbReference>
<protein>
    <recommendedName>
        <fullName evidence="2 5">Methionyl-tRNA formyltransferase</fullName>
        <ecNumber evidence="2 5">2.1.2.9</ecNumber>
    </recommendedName>
</protein>
<dbReference type="Gene3D" id="3.40.50.12230">
    <property type="match status" value="1"/>
</dbReference>
<evidence type="ECO:0000256" key="1">
    <source>
        <dbReference type="ARBA" id="ARBA00010699"/>
    </source>
</evidence>
<dbReference type="Pfam" id="PF02911">
    <property type="entry name" value="Formyl_trans_C"/>
    <property type="match status" value="1"/>
</dbReference>
<proteinExistence type="inferred from homology"/>
<dbReference type="PANTHER" id="PTHR11138">
    <property type="entry name" value="METHIONYL-TRNA FORMYLTRANSFERASE"/>
    <property type="match status" value="1"/>
</dbReference>
<dbReference type="eggNOG" id="COG0223">
    <property type="taxonomic scope" value="Bacteria"/>
</dbReference>
<dbReference type="STRING" id="858215.Thexy_1392"/>
<feature type="domain" description="Formyl transferase N-terminal" evidence="6">
    <location>
        <begin position="1"/>
        <end position="181"/>
    </location>
</feature>
<dbReference type="Pfam" id="PF00551">
    <property type="entry name" value="Formyl_trans_N"/>
    <property type="match status" value="1"/>
</dbReference>
<evidence type="ECO:0000259" key="7">
    <source>
        <dbReference type="Pfam" id="PF02911"/>
    </source>
</evidence>
<evidence type="ECO:0000259" key="6">
    <source>
        <dbReference type="Pfam" id="PF00551"/>
    </source>
</evidence>
<dbReference type="HAMAP" id="MF_00182">
    <property type="entry name" value="Formyl_trans"/>
    <property type="match status" value="1"/>
</dbReference>